<gene>
    <name evidence="1" type="primary">ORF63724</name>
</gene>
<organism evidence="1">
    <name type="scientific">Arion vulgaris</name>
    <dbReference type="NCBI Taxonomy" id="1028688"/>
    <lineage>
        <taxon>Eukaryota</taxon>
        <taxon>Metazoa</taxon>
        <taxon>Spiralia</taxon>
        <taxon>Lophotrochozoa</taxon>
        <taxon>Mollusca</taxon>
        <taxon>Gastropoda</taxon>
        <taxon>Heterobranchia</taxon>
        <taxon>Euthyneura</taxon>
        <taxon>Panpulmonata</taxon>
        <taxon>Eupulmonata</taxon>
        <taxon>Stylommatophora</taxon>
        <taxon>Helicina</taxon>
        <taxon>Arionoidea</taxon>
        <taxon>Arionidae</taxon>
        <taxon>Arion</taxon>
    </lineage>
</organism>
<proteinExistence type="predicted"/>
<name>A0A0B6ZIZ4_9EUPU</name>
<dbReference type="AlphaFoldDB" id="A0A0B6ZIZ4"/>
<sequence>MNILYDIINSGECYSDIITKDNVVNALIASHSTVPGSDSVQYHNIKQFDEF</sequence>
<accession>A0A0B6ZIZ4</accession>
<evidence type="ECO:0000313" key="1">
    <source>
        <dbReference type="EMBL" id="CEK67740.1"/>
    </source>
</evidence>
<reference evidence="1" key="1">
    <citation type="submission" date="2014-12" db="EMBL/GenBank/DDBJ databases">
        <title>Insight into the proteome of Arion vulgaris.</title>
        <authorList>
            <person name="Aradska J."/>
            <person name="Bulat T."/>
            <person name="Smidak R."/>
            <person name="Sarate P."/>
            <person name="Gangsoo J."/>
            <person name="Sialana F."/>
            <person name="Bilban M."/>
            <person name="Lubec G."/>
        </authorList>
    </citation>
    <scope>NUCLEOTIDE SEQUENCE</scope>
    <source>
        <tissue evidence="1">Skin</tissue>
    </source>
</reference>
<protein>
    <submittedName>
        <fullName evidence="1">Uncharacterized protein</fullName>
    </submittedName>
</protein>
<dbReference type="EMBL" id="HACG01020875">
    <property type="protein sequence ID" value="CEK67740.1"/>
    <property type="molecule type" value="Transcribed_RNA"/>
</dbReference>